<keyword evidence="3" id="KW-0808">Transferase</keyword>
<evidence type="ECO:0000256" key="7">
    <source>
        <dbReference type="ARBA" id="ARBA00023316"/>
    </source>
</evidence>
<keyword evidence="10" id="KW-1185">Reference proteome</keyword>
<organism evidence="9 10">
    <name type="scientific">Quillaja saponaria</name>
    <name type="common">Soap bark tree</name>
    <dbReference type="NCBI Taxonomy" id="32244"/>
    <lineage>
        <taxon>Eukaryota</taxon>
        <taxon>Viridiplantae</taxon>
        <taxon>Streptophyta</taxon>
        <taxon>Embryophyta</taxon>
        <taxon>Tracheophyta</taxon>
        <taxon>Spermatophyta</taxon>
        <taxon>Magnoliopsida</taxon>
        <taxon>eudicotyledons</taxon>
        <taxon>Gunneridae</taxon>
        <taxon>Pentapetalae</taxon>
        <taxon>rosids</taxon>
        <taxon>fabids</taxon>
        <taxon>Fabales</taxon>
        <taxon>Quillajaceae</taxon>
        <taxon>Quillaja</taxon>
    </lineage>
</organism>
<proteinExistence type="predicted"/>
<evidence type="ECO:0000313" key="10">
    <source>
        <dbReference type="Proteomes" id="UP001163823"/>
    </source>
</evidence>
<comment type="subcellular location">
    <subcellularLocation>
        <location evidence="1">Endomembrane system</location>
    </subcellularLocation>
</comment>
<reference evidence="9" key="1">
    <citation type="journal article" date="2023" name="Science">
        <title>Elucidation of the pathway for biosynthesis of saponin adjuvants from the soapbark tree.</title>
        <authorList>
            <person name="Reed J."/>
            <person name="Orme A."/>
            <person name="El-Demerdash A."/>
            <person name="Owen C."/>
            <person name="Martin L.B.B."/>
            <person name="Misra R.C."/>
            <person name="Kikuchi S."/>
            <person name="Rejzek M."/>
            <person name="Martin A.C."/>
            <person name="Harkess A."/>
            <person name="Leebens-Mack J."/>
            <person name="Louveau T."/>
            <person name="Stephenson M.J."/>
            <person name="Osbourn A."/>
        </authorList>
    </citation>
    <scope>NUCLEOTIDE SEQUENCE</scope>
    <source>
        <strain evidence="9">S10</strain>
    </source>
</reference>
<name>A0AAD7LMQ2_QUISA</name>
<dbReference type="PANTHER" id="PTHR13301">
    <property type="entry name" value="X-BOX TRANSCRIPTION FACTOR-RELATED"/>
    <property type="match status" value="1"/>
</dbReference>
<dbReference type="GO" id="GO:0016760">
    <property type="term" value="F:cellulose synthase (UDP-forming) activity"/>
    <property type="evidence" value="ECO:0007669"/>
    <property type="project" value="InterPro"/>
</dbReference>
<comment type="caution">
    <text evidence="9">The sequence shown here is derived from an EMBL/GenBank/DDBJ whole genome shotgun (WGS) entry which is preliminary data.</text>
</comment>
<dbReference type="GO" id="GO:0012505">
    <property type="term" value="C:endomembrane system"/>
    <property type="evidence" value="ECO:0007669"/>
    <property type="project" value="UniProtKB-SubCell"/>
</dbReference>
<feature type="transmembrane region" description="Helical" evidence="8">
    <location>
        <begin position="312"/>
        <end position="330"/>
    </location>
</feature>
<keyword evidence="5 8" id="KW-1133">Transmembrane helix</keyword>
<protein>
    <submittedName>
        <fullName evidence="9">Cellulose synthase</fullName>
    </submittedName>
</protein>
<accession>A0AAD7LMQ2</accession>
<evidence type="ECO:0000256" key="8">
    <source>
        <dbReference type="SAM" id="Phobius"/>
    </source>
</evidence>
<feature type="transmembrane region" description="Helical" evidence="8">
    <location>
        <begin position="279"/>
        <end position="300"/>
    </location>
</feature>
<dbReference type="GO" id="GO:0016020">
    <property type="term" value="C:membrane"/>
    <property type="evidence" value="ECO:0007669"/>
    <property type="project" value="InterPro"/>
</dbReference>
<dbReference type="EMBL" id="JARAOO010000008">
    <property type="protein sequence ID" value="KAJ7960948.1"/>
    <property type="molecule type" value="Genomic_DNA"/>
</dbReference>
<dbReference type="AlphaFoldDB" id="A0AAD7LMQ2"/>
<dbReference type="GO" id="GO:0071555">
    <property type="term" value="P:cell wall organization"/>
    <property type="evidence" value="ECO:0007669"/>
    <property type="project" value="UniProtKB-KW"/>
</dbReference>
<keyword evidence="4 8" id="KW-0812">Transmembrane</keyword>
<evidence type="ECO:0000313" key="9">
    <source>
        <dbReference type="EMBL" id="KAJ7960948.1"/>
    </source>
</evidence>
<keyword evidence="7" id="KW-0961">Cell wall biogenesis/degradation</keyword>
<evidence type="ECO:0000256" key="6">
    <source>
        <dbReference type="ARBA" id="ARBA00023136"/>
    </source>
</evidence>
<evidence type="ECO:0000256" key="3">
    <source>
        <dbReference type="ARBA" id="ARBA00022679"/>
    </source>
</evidence>
<sequence>MIKYGKVILNVDCDMYSNNSQSVRDSLCFLMDEEKGQVINEVELHGVDGYGGPLYIGSGCFHGRETLCGSKFSNDCRNEWKDDQNDQLIIEASKHELEEKSKQLASSTYEENNQWEKEIWCPCEDVITGLSIQCQGWKSVYFNPTWRGFLGVAPTTLPQTLVQHKRWSEDWSNFCGLEAQSLVGGMIKGYGFTRGLVLPFAFIGNILKLVGFSDSAFVIKAKVADQNVSERYEEEVMKFGTTSPMLTPLATLALLNLFCFAGFIAAISKAGFRACETMVLQVVLCVVLVLLNWPLYQGLFFRKDNGKLPSSVARKSIAVALIACIFYTVLY</sequence>
<dbReference type="InterPro" id="IPR005150">
    <property type="entry name" value="Cellulose_synth"/>
</dbReference>
<evidence type="ECO:0000256" key="5">
    <source>
        <dbReference type="ARBA" id="ARBA00022989"/>
    </source>
</evidence>
<gene>
    <name evidence="9" type="ORF">O6P43_021317</name>
</gene>
<evidence type="ECO:0000256" key="2">
    <source>
        <dbReference type="ARBA" id="ARBA00022676"/>
    </source>
</evidence>
<keyword evidence="2" id="KW-0328">Glycosyltransferase</keyword>
<evidence type="ECO:0000256" key="1">
    <source>
        <dbReference type="ARBA" id="ARBA00004308"/>
    </source>
</evidence>
<dbReference type="Pfam" id="PF03552">
    <property type="entry name" value="Cellulose_synt"/>
    <property type="match status" value="2"/>
</dbReference>
<keyword evidence="6 8" id="KW-0472">Membrane</keyword>
<feature type="transmembrane region" description="Helical" evidence="8">
    <location>
        <begin position="246"/>
        <end position="267"/>
    </location>
</feature>
<dbReference type="GO" id="GO:0030244">
    <property type="term" value="P:cellulose biosynthetic process"/>
    <property type="evidence" value="ECO:0007669"/>
    <property type="project" value="InterPro"/>
</dbReference>
<evidence type="ECO:0000256" key="4">
    <source>
        <dbReference type="ARBA" id="ARBA00022692"/>
    </source>
</evidence>
<dbReference type="Proteomes" id="UP001163823">
    <property type="component" value="Chromosome 8"/>
</dbReference>